<dbReference type="PANTHER" id="PTHR38248:SF2">
    <property type="entry name" value="FUNK1 11"/>
    <property type="match status" value="1"/>
</dbReference>
<dbReference type="AlphaFoldDB" id="A0A5J5EHK7"/>
<comment type="caution">
    <text evidence="2">The sequence shown here is derived from an EMBL/GenBank/DDBJ whole genome shotgun (WGS) entry which is preliminary data.</text>
</comment>
<dbReference type="EMBL" id="VXIS01000316">
    <property type="protein sequence ID" value="KAA8894724.1"/>
    <property type="molecule type" value="Genomic_DNA"/>
</dbReference>
<evidence type="ECO:0000259" key="1">
    <source>
        <dbReference type="Pfam" id="PF17667"/>
    </source>
</evidence>
<dbReference type="InParanoid" id="A0A5J5EHK7"/>
<dbReference type="Pfam" id="PF17667">
    <property type="entry name" value="Pkinase_fungal"/>
    <property type="match status" value="1"/>
</dbReference>
<feature type="domain" description="Fungal-type protein kinase" evidence="1">
    <location>
        <begin position="272"/>
        <end position="682"/>
    </location>
</feature>
<name>A0A5J5EHK7_9PEZI</name>
<organism evidence="2 3">
    <name type="scientific">Sphaerosporella brunnea</name>
    <dbReference type="NCBI Taxonomy" id="1250544"/>
    <lineage>
        <taxon>Eukaryota</taxon>
        <taxon>Fungi</taxon>
        <taxon>Dikarya</taxon>
        <taxon>Ascomycota</taxon>
        <taxon>Pezizomycotina</taxon>
        <taxon>Pezizomycetes</taxon>
        <taxon>Pezizales</taxon>
        <taxon>Pyronemataceae</taxon>
        <taxon>Sphaerosporella</taxon>
    </lineage>
</organism>
<gene>
    <name evidence="2" type="ORF">FN846DRAFT_390048</name>
</gene>
<dbReference type="Proteomes" id="UP000326924">
    <property type="component" value="Unassembled WGS sequence"/>
</dbReference>
<proteinExistence type="predicted"/>
<accession>A0A5J5EHK7</accession>
<dbReference type="SUPFAM" id="SSF56112">
    <property type="entry name" value="Protein kinase-like (PK-like)"/>
    <property type="match status" value="1"/>
</dbReference>
<dbReference type="PANTHER" id="PTHR38248">
    <property type="entry name" value="FUNK1 6"/>
    <property type="match status" value="1"/>
</dbReference>
<dbReference type="OrthoDB" id="5584477at2759"/>
<dbReference type="InterPro" id="IPR040976">
    <property type="entry name" value="Pkinase_fungal"/>
</dbReference>
<evidence type="ECO:0000313" key="2">
    <source>
        <dbReference type="EMBL" id="KAA8894724.1"/>
    </source>
</evidence>
<keyword evidence="3" id="KW-1185">Reference proteome</keyword>
<reference evidence="2 3" key="1">
    <citation type="submission" date="2019-09" db="EMBL/GenBank/DDBJ databases">
        <title>Draft genome of the ectomycorrhizal ascomycete Sphaerosporella brunnea.</title>
        <authorList>
            <consortium name="DOE Joint Genome Institute"/>
            <person name="Benucci G.M."/>
            <person name="Marozzi G."/>
            <person name="Antonielli L."/>
            <person name="Sanchez S."/>
            <person name="Marco P."/>
            <person name="Wang X."/>
            <person name="Falini L.B."/>
            <person name="Barry K."/>
            <person name="Haridas S."/>
            <person name="Lipzen A."/>
            <person name="Labutti K."/>
            <person name="Grigoriev I.V."/>
            <person name="Murat C."/>
            <person name="Martin F."/>
            <person name="Albertini E."/>
            <person name="Donnini D."/>
            <person name="Bonito G."/>
        </authorList>
    </citation>
    <scope>NUCLEOTIDE SEQUENCE [LARGE SCALE GENOMIC DNA]</scope>
    <source>
        <strain evidence="2 3">Sb_GMNB300</strain>
    </source>
</reference>
<dbReference type="InterPro" id="IPR011009">
    <property type="entry name" value="Kinase-like_dom_sf"/>
</dbReference>
<protein>
    <recommendedName>
        <fullName evidence="1">Fungal-type protein kinase domain-containing protein</fullName>
    </recommendedName>
</protein>
<sequence>MLRSSTSTRYGVGQSIPPSQALAWKEALRPLFRFVVENDAYQVRLDDDRSVLALAAALRESLLRIAQECEVDEPRSQRLAGTQHVLLVSPLHTLRRKELVVRDFVSMLVEYFHREGCLTLPFRMETLIRAVDIFLEPVPNVGSPARSLRATKMNAIAVGSMRVPMPFESLQSMKETQHSKVVTTRATELHGALWYTADDSFFDTFFPAVDDAPLASLVPPEQSKKDIKRWFCEYYELFQRSNAGRGQPAEHWAWNLCHTHVLGGTDKSEPTVDLFVTSEPAAKSISEPNWSDVLVPGQLRCREGLEDLSYAVVKEISNCAREIIRIQPGRRFVHAFTVINSEMRCWIFTAAGGLCSRSFSLQEPDGQDIFCRVFAGYMRMSRQDLGLDKHDPKATATPTPIGDHVFNIHSVLLWPAPGAFTRGTSCWLAEYASQPESAPVGPVAVKDSWHAPQHEHEAAMLADAQKAGVEGIADYVANDEVETIHQILGDTVLRAAIELDFDWRSKKLPSPYARASTAIELDSERRTKKRTSPCFGPSAKRVKGAAPLTITTTIPNHVHTRVVTSPGIPVDECESWLQVLLTIRDAVRGHHSLFTRASILHRHINVNTIKLTHPTCPRPDGFYGFLSDLEHARRLSDPACGTPAQTATYRFRSFESLEGNAGFVYTFYDDLLSFFYVFIALCAAEVATEWDSQYGPCGKFVIGIDQTSFERVLRHFPQDISETESRSLTIAVTEARKALWPTGRRFDRTLLESDVVREQMYAQFIRAFDKAAWIVDPDMALYRAEWARGHHGVEPAV</sequence>
<evidence type="ECO:0000313" key="3">
    <source>
        <dbReference type="Proteomes" id="UP000326924"/>
    </source>
</evidence>